<evidence type="ECO:0000313" key="3">
    <source>
        <dbReference type="Proteomes" id="UP001324427"/>
    </source>
</evidence>
<proteinExistence type="predicted"/>
<feature type="compositionally biased region" description="Basic and acidic residues" evidence="1">
    <location>
        <begin position="234"/>
        <end position="243"/>
    </location>
</feature>
<evidence type="ECO:0000313" key="2">
    <source>
        <dbReference type="EMBL" id="KAK4542724.1"/>
    </source>
</evidence>
<feature type="region of interest" description="Disordered" evidence="1">
    <location>
        <begin position="157"/>
        <end position="245"/>
    </location>
</feature>
<reference evidence="2 3" key="1">
    <citation type="submission" date="2021-11" db="EMBL/GenBank/DDBJ databases">
        <title>Black yeast isolated from Biological Soil Crust.</title>
        <authorList>
            <person name="Kurbessoian T."/>
        </authorList>
    </citation>
    <scope>NUCLEOTIDE SEQUENCE [LARGE SCALE GENOMIC DNA]</scope>
    <source>
        <strain evidence="2 3">CCFEE 5522</strain>
    </source>
</reference>
<accession>A0AAV9JBY8</accession>
<gene>
    <name evidence="2" type="ORF">LTR36_006296</name>
</gene>
<dbReference type="EMBL" id="JAVFHQ010000039">
    <property type="protein sequence ID" value="KAK4542724.1"/>
    <property type="molecule type" value="Genomic_DNA"/>
</dbReference>
<comment type="caution">
    <text evidence="2">The sequence shown here is derived from an EMBL/GenBank/DDBJ whole genome shotgun (WGS) entry which is preliminary data.</text>
</comment>
<keyword evidence="3" id="KW-1185">Reference proteome</keyword>
<name>A0AAV9JBY8_9PEZI</name>
<feature type="region of interest" description="Disordered" evidence="1">
    <location>
        <begin position="274"/>
        <end position="317"/>
    </location>
</feature>
<organism evidence="2 3">
    <name type="scientific">Oleoguttula mirabilis</name>
    <dbReference type="NCBI Taxonomy" id="1507867"/>
    <lineage>
        <taxon>Eukaryota</taxon>
        <taxon>Fungi</taxon>
        <taxon>Dikarya</taxon>
        <taxon>Ascomycota</taxon>
        <taxon>Pezizomycotina</taxon>
        <taxon>Dothideomycetes</taxon>
        <taxon>Dothideomycetidae</taxon>
        <taxon>Mycosphaerellales</taxon>
        <taxon>Teratosphaeriaceae</taxon>
        <taxon>Oleoguttula</taxon>
    </lineage>
</organism>
<dbReference type="Proteomes" id="UP001324427">
    <property type="component" value="Unassembled WGS sequence"/>
</dbReference>
<dbReference type="AlphaFoldDB" id="A0AAV9JBY8"/>
<protein>
    <submittedName>
        <fullName evidence="2">Uncharacterized protein</fullName>
    </submittedName>
</protein>
<evidence type="ECO:0000256" key="1">
    <source>
        <dbReference type="SAM" id="MobiDB-lite"/>
    </source>
</evidence>
<sequence length="396" mass="42830">MAAKSTKALNMALMALTPECDGPEAQELENLVYKLPGAVKAEYETTETECNRLETAAGEARAGRSAREMVATSMSTIVAREETDNVVTEVVTLAVSWAGNKKEELSALAKQLPRAVMAERTSADARMERLKAELAPVDTRPSYGEDMSRWEANQLGGAATGTREEGVEIGKAPPSAPATMRLPVPPVSTPVFGSRSTETEASRLQRASTMPRPASSLGSPQPGPHGRAPVGPASHRERARSDAQWRAVPAGQGELLLRAAGPQPRPLLRPPYQAVRTQKQHQHQHLAAPKIPQAPADAPQGSRPPSAKRRKVTEDTPVKPQNVSVRPACGNCNYQHRACNSKARCQHCEGRRCVYVLCERGSVCTSRKCNCLHPGQWESGDTEGREYLVKGVNIFN</sequence>